<protein>
    <submittedName>
        <fullName evidence="5">Amidohydrolase</fullName>
        <ecNumber evidence="5">3.5.1.14</ecNumber>
    </submittedName>
</protein>
<keyword evidence="3" id="KW-0464">Manganese</keyword>
<dbReference type="PANTHER" id="PTHR11014:SF63">
    <property type="entry name" value="METALLOPEPTIDASE, PUTATIVE (AFU_ORTHOLOGUE AFUA_6G09600)-RELATED"/>
    <property type="match status" value="1"/>
</dbReference>
<dbReference type="InterPro" id="IPR011650">
    <property type="entry name" value="Peptidase_M20_dimer"/>
</dbReference>
<dbReference type="CDD" id="cd03886">
    <property type="entry name" value="M20_Acy1"/>
    <property type="match status" value="1"/>
</dbReference>
<proteinExistence type="inferred from homology"/>
<feature type="binding site" evidence="3">
    <location>
        <position position="140"/>
    </location>
    <ligand>
        <name>Mn(2+)</name>
        <dbReference type="ChEBI" id="CHEBI:29035"/>
        <label>2</label>
    </ligand>
</feature>
<keyword evidence="3" id="KW-0479">Metal-binding</keyword>
<dbReference type="FunFam" id="3.40.630.10:FF:000006">
    <property type="entry name" value="N-acetyldiaminopimelate deacetylase"/>
    <property type="match status" value="1"/>
</dbReference>
<dbReference type="GO" id="GO:0004046">
    <property type="term" value="F:aminoacylase activity"/>
    <property type="evidence" value="ECO:0007669"/>
    <property type="project" value="UniProtKB-EC"/>
</dbReference>
<dbReference type="InterPro" id="IPR017439">
    <property type="entry name" value="Amidohydrolase"/>
</dbReference>
<gene>
    <name evidence="5" type="ordered locus">Acear_1395</name>
</gene>
<dbReference type="eggNOG" id="COG1473">
    <property type="taxonomic scope" value="Bacteria"/>
</dbReference>
<evidence type="ECO:0000256" key="1">
    <source>
        <dbReference type="ARBA" id="ARBA00006153"/>
    </source>
</evidence>
<evidence type="ECO:0000313" key="5">
    <source>
        <dbReference type="EMBL" id="ADL12905.1"/>
    </source>
</evidence>
<accession>D9QQW4</accession>
<reference evidence="5 6" key="1">
    <citation type="journal article" date="2010" name="Stand. Genomic Sci.">
        <title>Complete genome sequence of Acetohalobium arabaticum type strain (Z-7288).</title>
        <authorList>
            <person name="Sikorski J."/>
            <person name="Lapidus A."/>
            <person name="Chertkov O."/>
            <person name="Lucas S."/>
            <person name="Copeland A."/>
            <person name="Glavina Del Rio T."/>
            <person name="Nolan M."/>
            <person name="Tice H."/>
            <person name="Cheng J.F."/>
            <person name="Han C."/>
            <person name="Brambilla E."/>
            <person name="Pitluck S."/>
            <person name="Liolios K."/>
            <person name="Ivanova N."/>
            <person name="Mavromatis K."/>
            <person name="Mikhailova N."/>
            <person name="Pati A."/>
            <person name="Bruce D."/>
            <person name="Detter C."/>
            <person name="Tapia R."/>
            <person name="Goodwin L."/>
            <person name="Chen A."/>
            <person name="Palaniappan K."/>
            <person name="Land M."/>
            <person name="Hauser L."/>
            <person name="Chang Y.J."/>
            <person name="Jeffries C.D."/>
            <person name="Rohde M."/>
            <person name="Goker M."/>
            <person name="Spring S."/>
            <person name="Woyke T."/>
            <person name="Bristow J."/>
            <person name="Eisen J.A."/>
            <person name="Markowitz V."/>
            <person name="Hugenholtz P."/>
            <person name="Kyrpides N.C."/>
            <person name="Klenk H.P."/>
        </authorList>
    </citation>
    <scope>NUCLEOTIDE SEQUENCE [LARGE SCALE GENOMIC DNA]</scope>
    <source>
        <strain evidence="6">ATCC 49924 / DSM 5501 / Z-7288</strain>
    </source>
</reference>
<dbReference type="Proteomes" id="UP000001661">
    <property type="component" value="Chromosome"/>
</dbReference>
<dbReference type="RefSeq" id="WP_013278350.1">
    <property type="nucleotide sequence ID" value="NC_014378.1"/>
</dbReference>
<dbReference type="HOGENOM" id="CLU_023257_0_1_9"/>
<dbReference type="GO" id="GO:0046872">
    <property type="term" value="F:metal ion binding"/>
    <property type="evidence" value="ECO:0007669"/>
    <property type="project" value="UniProtKB-KW"/>
</dbReference>
<dbReference type="SUPFAM" id="SSF53187">
    <property type="entry name" value="Zn-dependent exopeptidases"/>
    <property type="match status" value="1"/>
</dbReference>
<keyword evidence="6" id="KW-1185">Reference proteome</keyword>
<dbReference type="Gene3D" id="3.40.630.10">
    <property type="entry name" value="Zn peptidases"/>
    <property type="match status" value="1"/>
</dbReference>
<dbReference type="AlphaFoldDB" id="D9QQW4"/>
<dbReference type="SUPFAM" id="SSF55031">
    <property type="entry name" value="Bacterial exopeptidase dimerisation domain"/>
    <property type="match status" value="1"/>
</dbReference>
<evidence type="ECO:0000256" key="2">
    <source>
        <dbReference type="ARBA" id="ARBA00022801"/>
    </source>
</evidence>
<dbReference type="Pfam" id="PF01546">
    <property type="entry name" value="Peptidase_M20"/>
    <property type="match status" value="1"/>
</dbReference>
<dbReference type="EC" id="3.5.1.14" evidence="5"/>
<evidence type="ECO:0000313" key="6">
    <source>
        <dbReference type="Proteomes" id="UP000001661"/>
    </source>
</evidence>
<dbReference type="Pfam" id="PF07687">
    <property type="entry name" value="M20_dimer"/>
    <property type="match status" value="1"/>
</dbReference>
<dbReference type="InterPro" id="IPR002933">
    <property type="entry name" value="Peptidase_M20"/>
</dbReference>
<comment type="cofactor">
    <cofactor evidence="3">
        <name>Mn(2+)</name>
        <dbReference type="ChEBI" id="CHEBI:29035"/>
    </cofactor>
    <text evidence="3">The Mn(2+) ion enhances activity.</text>
</comment>
<organism evidence="5 6">
    <name type="scientific">Acetohalobium arabaticum (strain ATCC 49924 / DSM 5501 / Z-7288)</name>
    <dbReference type="NCBI Taxonomy" id="574087"/>
    <lineage>
        <taxon>Bacteria</taxon>
        <taxon>Bacillati</taxon>
        <taxon>Bacillota</taxon>
        <taxon>Clostridia</taxon>
        <taxon>Halanaerobiales</taxon>
        <taxon>Halobacteroidaceae</taxon>
        <taxon>Acetohalobium</taxon>
    </lineage>
</organism>
<comment type="similarity">
    <text evidence="1">Belongs to the peptidase M20 family.</text>
</comment>
<dbReference type="PIRSF" id="PIRSF005962">
    <property type="entry name" value="Pept_M20D_amidohydro"/>
    <property type="match status" value="1"/>
</dbReference>
<dbReference type="Gene3D" id="3.30.70.360">
    <property type="match status" value="1"/>
</dbReference>
<dbReference type="KEGG" id="aar:Acear_1395"/>
<dbReference type="OrthoDB" id="9776731at2"/>
<dbReference type="PANTHER" id="PTHR11014">
    <property type="entry name" value="PEPTIDASE M20 FAMILY MEMBER"/>
    <property type="match status" value="1"/>
</dbReference>
<evidence type="ECO:0000259" key="4">
    <source>
        <dbReference type="Pfam" id="PF07687"/>
    </source>
</evidence>
<evidence type="ECO:0000256" key="3">
    <source>
        <dbReference type="PIRSR" id="PIRSR005962-1"/>
    </source>
</evidence>
<name>D9QQW4_ACEAZ</name>
<feature type="binding site" evidence="3">
    <location>
        <position position="106"/>
    </location>
    <ligand>
        <name>Mn(2+)</name>
        <dbReference type="ChEBI" id="CHEBI:29035"/>
        <label>2</label>
    </ligand>
</feature>
<sequence length="393" mass="43045">MKLENQLKKEVQKVSNRVVEWRRDFHRHPELAFQEERTSRKVRELLTSWGIKTETVAQTGIIGLLEGSNRGKTVAIRADIDALPITEETNLPYRSQEEGKMHACGHDAHTAIALGVAKVLTKFKDSLDGNIKFIFQPAEEGAGGAKPMIEAGALDKPPVEAIFGFHVWPDLPSGKIGLKKGPIMASADDLKLTIKGQGAHGARPHQGRDPITIGADTIVALQQLVSREVEARQPTVLSIGSFQAGSTYNVIPDKAVIKGTLRTLNPEVRSYIKERMTEVIDSLTQALQADYELEYNCQLPPTVNTPGYIEVLKEVAEEVSPGSSIVLNEASMGSEDFGYFLQEVPGAYFMLGTRNPDQGVVHPIHSSKFDLDEAVLPLGVEILCHSVLKSLIN</sequence>
<dbReference type="InterPro" id="IPR036264">
    <property type="entry name" value="Bact_exopeptidase_dim_dom"/>
</dbReference>
<feature type="binding site" evidence="3">
    <location>
        <position position="104"/>
    </location>
    <ligand>
        <name>Mn(2+)</name>
        <dbReference type="ChEBI" id="CHEBI:29035"/>
        <label>2</label>
    </ligand>
</feature>
<feature type="binding site" evidence="3">
    <location>
        <position position="166"/>
    </location>
    <ligand>
        <name>Mn(2+)</name>
        <dbReference type="ChEBI" id="CHEBI:29035"/>
        <label>2</label>
    </ligand>
</feature>
<dbReference type="FunFam" id="3.30.70.360:FF:000014">
    <property type="entry name" value="N-acyl-L-amino acid amidohydrolase"/>
    <property type="match status" value="1"/>
</dbReference>
<keyword evidence="2 5" id="KW-0378">Hydrolase</keyword>
<dbReference type="NCBIfam" id="TIGR01891">
    <property type="entry name" value="amidohydrolases"/>
    <property type="match status" value="1"/>
</dbReference>
<dbReference type="EMBL" id="CP002105">
    <property type="protein sequence ID" value="ADL12905.1"/>
    <property type="molecule type" value="Genomic_DNA"/>
</dbReference>
<feature type="binding site" evidence="3">
    <location>
        <position position="365"/>
    </location>
    <ligand>
        <name>Mn(2+)</name>
        <dbReference type="ChEBI" id="CHEBI:29035"/>
        <label>2</label>
    </ligand>
</feature>
<dbReference type="STRING" id="574087.Acear_1395"/>
<feature type="domain" description="Peptidase M20 dimerisation" evidence="4">
    <location>
        <begin position="190"/>
        <end position="283"/>
    </location>
</feature>